<feature type="transmembrane region" description="Helical" evidence="1">
    <location>
        <begin position="466"/>
        <end position="486"/>
    </location>
</feature>
<feature type="transmembrane region" description="Helical" evidence="1">
    <location>
        <begin position="403"/>
        <end position="426"/>
    </location>
</feature>
<evidence type="ECO:0000256" key="1">
    <source>
        <dbReference type="SAM" id="Phobius"/>
    </source>
</evidence>
<name>A0ABU3VYG3_9GAMM</name>
<keyword evidence="1" id="KW-0812">Transmembrane</keyword>
<evidence type="ECO:0000313" key="3">
    <source>
        <dbReference type="Proteomes" id="UP001269819"/>
    </source>
</evidence>
<reference evidence="2 3" key="1">
    <citation type="submission" date="2023-10" db="EMBL/GenBank/DDBJ databases">
        <title>Characteristics and mechanism of a salt-tolerant marine origin heterotrophic nitrifying- aerobic denitrifying bacteria Marinobacter xestospongiae HN1.</title>
        <authorList>
            <person name="Qi R."/>
        </authorList>
    </citation>
    <scope>NUCLEOTIDE SEQUENCE [LARGE SCALE GENOMIC DNA]</scope>
    <source>
        <strain evidence="2 3">HN1</strain>
    </source>
</reference>
<keyword evidence="3" id="KW-1185">Reference proteome</keyword>
<feature type="transmembrane region" description="Helical" evidence="1">
    <location>
        <begin position="360"/>
        <end position="382"/>
    </location>
</feature>
<keyword evidence="1" id="KW-1133">Transmembrane helix</keyword>
<keyword evidence="1" id="KW-0472">Membrane</keyword>
<dbReference type="PANTHER" id="PTHR34219:SF4">
    <property type="entry name" value="PEPSY DOMAIN-CONTAINING PROTEIN"/>
    <property type="match status" value="1"/>
</dbReference>
<organism evidence="2 3">
    <name type="scientific">Marinobacter xestospongiae</name>
    <dbReference type="NCBI Taxonomy" id="994319"/>
    <lineage>
        <taxon>Bacteria</taxon>
        <taxon>Pseudomonadati</taxon>
        <taxon>Pseudomonadota</taxon>
        <taxon>Gammaproteobacteria</taxon>
        <taxon>Pseudomonadales</taxon>
        <taxon>Marinobacteraceae</taxon>
        <taxon>Marinobacter</taxon>
    </lineage>
</organism>
<protein>
    <submittedName>
        <fullName evidence="2">PepSY-associated TM helix domain-containing protein</fullName>
    </submittedName>
</protein>
<dbReference type="InterPro" id="IPR005625">
    <property type="entry name" value="PepSY-ass_TM"/>
</dbReference>
<dbReference type="RefSeq" id="WP_316973902.1">
    <property type="nucleotide sequence ID" value="NZ_JAWIIJ010000007.1"/>
</dbReference>
<feature type="transmembrane region" description="Helical" evidence="1">
    <location>
        <begin position="197"/>
        <end position="223"/>
    </location>
</feature>
<evidence type="ECO:0000313" key="2">
    <source>
        <dbReference type="EMBL" id="MDV2079320.1"/>
    </source>
</evidence>
<feature type="transmembrane region" description="Helical" evidence="1">
    <location>
        <begin position="155"/>
        <end position="176"/>
    </location>
</feature>
<feature type="transmembrane region" description="Helical" evidence="1">
    <location>
        <begin position="501"/>
        <end position="521"/>
    </location>
</feature>
<dbReference type="EMBL" id="JAWIIJ010000007">
    <property type="protein sequence ID" value="MDV2079320.1"/>
    <property type="molecule type" value="Genomic_DNA"/>
</dbReference>
<accession>A0ABU3VYG3</accession>
<gene>
    <name evidence="2" type="ORF">RYS15_11520</name>
</gene>
<dbReference type="PANTHER" id="PTHR34219">
    <property type="entry name" value="IRON-REGULATED INNER MEMBRANE PROTEIN-RELATED"/>
    <property type="match status" value="1"/>
</dbReference>
<sequence>MKNGFRASMAWLHTWTGLVVGWVLFFIFVTGTAGYFTFEITHWMEPERPAVQPVEAVDTQVALATGLQRLQQVAPEAKLWRVSMPQYNQRTRQYRELEVNWESLPPRGRFFGQRGSETLDLATGQPVQQPEARETGGGNLLYRMHYAFHYMPRNIAFLLVGVCTMLMLVAIVSGVITHKKIFKDFFTFRPGKGQRSWLDAHNIISVMALPFFLMITYSGLIFFTETYMPAGIHAIYADEVDPRRTFFDEIYDRVDKSWQPVALPDTDVSEVIAEAERQWGAGQIASLTFSNPDDEPAYIELSRLSQGKVVSRVSDTEGRLKFDARTGELLPLDEGDGATYMYGLLISLHEGHFAGPALRWLYFASGLLGCGMIATGLVLWTVKRRERHARAKERQSAVDRFGLRLVEALNIATIAGLPLAVAAYFLANRLLPLDIADRADWEAHCMFFVWGWTLIYALFRPMKQAWLELFALAALAYASIPLVNAATTGVHLGWSIPQGDWVMAGFDLTMLLLAAMLAYTAHKLRLRWLKKEQQAMVAGAAAAGGAS</sequence>
<proteinExistence type="predicted"/>
<comment type="caution">
    <text evidence="2">The sequence shown here is derived from an EMBL/GenBank/DDBJ whole genome shotgun (WGS) entry which is preliminary data.</text>
</comment>
<dbReference type="Proteomes" id="UP001269819">
    <property type="component" value="Unassembled WGS sequence"/>
</dbReference>
<feature type="transmembrane region" description="Helical" evidence="1">
    <location>
        <begin position="12"/>
        <end position="38"/>
    </location>
</feature>
<feature type="transmembrane region" description="Helical" evidence="1">
    <location>
        <begin position="441"/>
        <end position="459"/>
    </location>
</feature>
<dbReference type="Pfam" id="PF03929">
    <property type="entry name" value="PepSY_TM"/>
    <property type="match status" value="1"/>
</dbReference>